<dbReference type="Gene3D" id="1.25.40.10">
    <property type="entry name" value="Tetratricopeptide repeat domain"/>
    <property type="match status" value="1"/>
</dbReference>
<dbReference type="GO" id="GO:1905515">
    <property type="term" value="P:non-motile cilium assembly"/>
    <property type="evidence" value="ECO:0007669"/>
    <property type="project" value="InterPro"/>
</dbReference>
<dbReference type="Proteomes" id="UP000681967">
    <property type="component" value="Unassembled WGS sequence"/>
</dbReference>
<evidence type="ECO:0000313" key="1">
    <source>
        <dbReference type="EMBL" id="CAF4704709.1"/>
    </source>
</evidence>
<dbReference type="EMBL" id="CAJOBH010119643">
    <property type="protein sequence ID" value="CAF4704709.1"/>
    <property type="molecule type" value="Genomic_DNA"/>
</dbReference>
<evidence type="ECO:0000313" key="4">
    <source>
        <dbReference type="Proteomes" id="UP000681720"/>
    </source>
</evidence>
<protein>
    <submittedName>
        <fullName evidence="2">Uncharacterized protein</fullName>
    </submittedName>
</protein>
<dbReference type="GO" id="GO:0034464">
    <property type="term" value="C:BBSome"/>
    <property type="evidence" value="ECO:0007669"/>
    <property type="project" value="InterPro"/>
</dbReference>
<dbReference type="InterPro" id="IPR028796">
    <property type="entry name" value="BBS8"/>
</dbReference>
<proteinExistence type="predicted"/>
<dbReference type="InterPro" id="IPR011990">
    <property type="entry name" value="TPR-like_helical_dom_sf"/>
</dbReference>
<organism evidence="2 4">
    <name type="scientific">Rotaria magnacalcarata</name>
    <dbReference type="NCBI Taxonomy" id="392030"/>
    <lineage>
        <taxon>Eukaryota</taxon>
        <taxon>Metazoa</taxon>
        <taxon>Spiralia</taxon>
        <taxon>Gnathifera</taxon>
        <taxon>Rotifera</taxon>
        <taxon>Eurotatoria</taxon>
        <taxon>Bdelloidea</taxon>
        <taxon>Philodinida</taxon>
        <taxon>Philodinidae</taxon>
        <taxon>Rotaria</taxon>
    </lineage>
</organism>
<sequence>KFYRRLLQMGVATSAIFTNIALCCFHAQQYDMIVACFLKALGCATTDDERAEIWYNIGEMALV</sequence>
<dbReference type="EMBL" id="CAJOBJ010153468">
    <property type="protein sequence ID" value="CAF4816191.1"/>
    <property type="molecule type" value="Genomic_DNA"/>
</dbReference>
<reference evidence="2" key="1">
    <citation type="submission" date="2021-02" db="EMBL/GenBank/DDBJ databases">
        <authorList>
            <person name="Nowell W R."/>
        </authorList>
    </citation>
    <scope>NUCLEOTIDE SEQUENCE</scope>
</reference>
<evidence type="ECO:0000313" key="3">
    <source>
        <dbReference type="EMBL" id="CAF4831904.1"/>
    </source>
</evidence>
<accession>A0A8S3BF08</accession>
<comment type="caution">
    <text evidence="2">The sequence shown here is derived from an EMBL/GenBank/DDBJ whole genome shotgun (WGS) entry which is preliminary data.</text>
</comment>
<gene>
    <name evidence="1" type="ORF">BYL167_LOCUS44234</name>
    <name evidence="2" type="ORF">GIL414_LOCUS47799</name>
    <name evidence="3" type="ORF">GIL414_LOCUS48498</name>
</gene>
<evidence type="ECO:0000313" key="2">
    <source>
        <dbReference type="EMBL" id="CAF4816191.1"/>
    </source>
</evidence>
<dbReference type="AlphaFoldDB" id="A0A8S3BF08"/>
<dbReference type="GO" id="GO:0097730">
    <property type="term" value="C:non-motile cilium"/>
    <property type="evidence" value="ECO:0007669"/>
    <property type="project" value="TreeGrafter"/>
</dbReference>
<dbReference type="EMBL" id="CAJOBJ010157375">
    <property type="protein sequence ID" value="CAF4831904.1"/>
    <property type="molecule type" value="Genomic_DNA"/>
</dbReference>
<name>A0A8S3BF08_9BILA</name>
<dbReference type="PANTHER" id="PTHR44177:SF1">
    <property type="entry name" value="TETRATRICOPEPTIDE REPEAT PROTEIN 8"/>
    <property type="match status" value="1"/>
</dbReference>
<dbReference type="PANTHER" id="PTHR44177">
    <property type="entry name" value="TETRATRICOPEPTIDE REPEAT PROTEIN 8"/>
    <property type="match status" value="1"/>
</dbReference>
<feature type="non-terminal residue" evidence="2">
    <location>
        <position position="1"/>
    </location>
</feature>
<dbReference type="GO" id="GO:0036064">
    <property type="term" value="C:ciliary basal body"/>
    <property type="evidence" value="ECO:0007669"/>
    <property type="project" value="TreeGrafter"/>
</dbReference>
<dbReference type="Proteomes" id="UP000681720">
    <property type="component" value="Unassembled WGS sequence"/>
</dbReference>